<dbReference type="HAMAP" id="MF_00086">
    <property type="entry name" value="S_AdoMet_synth1"/>
    <property type="match status" value="1"/>
</dbReference>
<dbReference type="Gene3D" id="3.30.300.10">
    <property type="match status" value="3"/>
</dbReference>
<feature type="binding site" evidence="10">
    <location>
        <position position="257"/>
    </location>
    <ligand>
        <name>ATP</name>
        <dbReference type="ChEBI" id="CHEBI:30616"/>
        <note>ligand shared between two neighboring subunits</note>
    </ligand>
</feature>
<keyword evidence="10" id="KW-0963">Cytoplasm</keyword>
<evidence type="ECO:0000313" key="17">
    <source>
        <dbReference type="Proteomes" id="UP000316095"/>
    </source>
</evidence>
<feature type="domain" description="S-adenosylmethionine synthetase central" evidence="14">
    <location>
        <begin position="110"/>
        <end position="226"/>
    </location>
</feature>
<comment type="cofactor">
    <cofactor evidence="10">
        <name>K(+)</name>
        <dbReference type="ChEBI" id="CHEBI:29103"/>
    </cofactor>
    <text evidence="10">Binds 1 potassium ion per subunit.</text>
</comment>
<feature type="binding site" evidence="10">
    <location>
        <position position="234"/>
    </location>
    <ligand>
        <name>ATP</name>
        <dbReference type="ChEBI" id="CHEBI:30616"/>
        <note>ligand shared between two neighboring subunits</note>
    </ligand>
</feature>
<name>A0A5C5XI46_9PLAN</name>
<feature type="binding site" evidence="10">
    <location>
        <position position="261"/>
    </location>
    <ligand>
        <name>ATP</name>
        <dbReference type="ChEBI" id="CHEBI:30616"/>
        <note>ligand shared between two neighboring subunits</note>
    </ligand>
</feature>
<feature type="domain" description="S-adenosylmethionine synthetase C-terminal" evidence="15">
    <location>
        <begin position="228"/>
        <end position="366"/>
    </location>
</feature>
<dbReference type="PROSITE" id="PS00376">
    <property type="entry name" value="ADOMET_SYNTHASE_1"/>
    <property type="match status" value="1"/>
</dbReference>
<keyword evidence="6 10" id="KW-0547">Nucleotide-binding</keyword>
<evidence type="ECO:0000256" key="12">
    <source>
        <dbReference type="RuleBase" id="RU004462"/>
    </source>
</evidence>
<accession>A0A5C5XI46</accession>
<feature type="binding site" evidence="10">
    <location>
        <position position="234"/>
    </location>
    <ligand>
        <name>L-methionine</name>
        <dbReference type="ChEBI" id="CHEBI:57844"/>
        <note>ligand shared between two neighboring subunits</note>
    </ligand>
</feature>
<dbReference type="GO" id="GO:0006556">
    <property type="term" value="P:S-adenosylmethionine biosynthetic process"/>
    <property type="evidence" value="ECO:0007669"/>
    <property type="project" value="UniProtKB-UniRule"/>
</dbReference>
<evidence type="ECO:0000256" key="3">
    <source>
        <dbReference type="ARBA" id="ARBA00022563"/>
    </source>
</evidence>
<comment type="caution">
    <text evidence="16">The sequence shown here is derived from an EMBL/GenBank/DDBJ whole genome shotgun (WGS) entry which is preliminary data.</text>
</comment>
<evidence type="ECO:0000259" key="13">
    <source>
        <dbReference type="Pfam" id="PF00438"/>
    </source>
</evidence>
<comment type="cofactor">
    <cofactor evidence="10">
        <name>Mg(2+)</name>
        <dbReference type="ChEBI" id="CHEBI:18420"/>
    </cofactor>
    <text evidence="10">Binds 2 divalent ions per subunit.</text>
</comment>
<dbReference type="FunFam" id="3.30.300.10:FF:000003">
    <property type="entry name" value="S-adenosylmethionine synthase"/>
    <property type="match status" value="1"/>
</dbReference>
<evidence type="ECO:0000256" key="4">
    <source>
        <dbReference type="ARBA" id="ARBA00022679"/>
    </source>
</evidence>
<gene>
    <name evidence="10 16" type="primary">metK</name>
    <name evidence="16" type="ORF">Pan54_33840</name>
</gene>
<dbReference type="EMBL" id="SJPG01000001">
    <property type="protein sequence ID" value="TWT62640.1"/>
    <property type="molecule type" value="Genomic_DNA"/>
</dbReference>
<evidence type="ECO:0000256" key="6">
    <source>
        <dbReference type="ARBA" id="ARBA00022741"/>
    </source>
</evidence>
<dbReference type="InterPro" id="IPR022630">
    <property type="entry name" value="S-AdoMet_synt_C"/>
</dbReference>
<dbReference type="Pfam" id="PF02772">
    <property type="entry name" value="S-AdoMet_synt_M"/>
    <property type="match status" value="1"/>
</dbReference>
<dbReference type="CDD" id="cd18079">
    <property type="entry name" value="S-AdoMet_synt"/>
    <property type="match status" value="1"/>
</dbReference>
<dbReference type="Pfam" id="PF02773">
    <property type="entry name" value="S-AdoMet_synt_C"/>
    <property type="match status" value="1"/>
</dbReference>
<dbReference type="PANTHER" id="PTHR11964">
    <property type="entry name" value="S-ADENOSYLMETHIONINE SYNTHETASE"/>
    <property type="match status" value="1"/>
</dbReference>
<reference evidence="16 17" key="1">
    <citation type="submission" date="2019-02" db="EMBL/GenBank/DDBJ databases">
        <title>Deep-cultivation of Planctomycetes and their phenomic and genomic characterization uncovers novel biology.</title>
        <authorList>
            <person name="Wiegand S."/>
            <person name="Jogler M."/>
            <person name="Boedeker C."/>
            <person name="Pinto D."/>
            <person name="Vollmers J."/>
            <person name="Rivas-Marin E."/>
            <person name="Kohn T."/>
            <person name="Peeters S.H."/>
            <person name="Heuer A."/>
            <person name="Rast P."/>
            <person name="Oberbeckmann S."/>
            <person name="Bunk B."/>
            <person name="Jeske O."/>
            <person name="Meyerdierks A."/>
            <person name="Storesund J.E."/>
            <person name="Kallscheuer N."/>
            <person name="Luecker S."/>
            <person name="Lage O.M."/>
            <person name="Pohl T."/>
            <person name="Merkel B.J."/>
            <person name="Hornburger P."/>
            <person name="Mueller R.-W."/>
            <person name="Bruemmer F."/>
            <person name="Labrenz M."/>
            <person name="Spormann A.M."/>
            <person name="Op Den Camp H."/>
            <person name="Overmann J."/>
            <person name="Amann R."/>
            <person name="Jetten M.S.M."/>
            <person name="Mascher T."/>
            <person name="Medema M.H."/>
            <person name="Devos D.P."/>
            <person name="Kaster A.-K."/>
            <person name="Ovreas L."/>
            <person name="Rohde M."/>
            <person name="Galperin M.Y."/>
            <person name="Jogler C."/>
        </authorList>
    </citation>
    <scope>NUCLEOTIDE SEQUENCE [LARGE SCALE GENOMIC DNA]</scope>
    <source>
        <strain evidence="16 17">Pan54</strain>
    </source>
</reference>
<dbReference type="Proteomes" id="UP000316095">
    <property type="component" value="Unassembled WGS sequence"/>
</dbReference>
<evidence type="ECO:0000256" key="7">
    <source>
        <dbReference type="ARBA" id="ARBA00022840"/>
    </source>
</evidence>
<evidence type="ECO:0000256" key="11">
    <source>
        <dbReference type="RuleBase" id="RU000542"/>
    </source>
</evidence>
<feature type="binding site" description="in other chain" evidence="10">
    <location>
        <position position="15"/>
    </location>
    <ligand>
        <name>ATP</name>
        <dbReference type="ChEBI" id="CHEBI:30616"/>
        <note>ligand shared between two neighboring subunits</note>
    </ligand>
</feature>
<feature type="binding site" evidence="10">
    <location>
        <position position="17"/>
    </location>
    <ligand>
        <name>Mg(2+)</name>
        <dbReference type="ChEBI" id="CHEBI:18420"/>
    </ligand>
</feature>
<feature type="domain" description="S-adenosylmethionine synthetase N-terminal" evidence="13">
    <location>
        <begin position="3"/>
        <end position="100"/>
    </location>
</feature>
<dbReference type="GO" id="GO:0005524">
    <property type="term" value="F:ATP binding"/>
    <property type="evidence" value="ECO:0007669"/>
    <property type="project" value="UniProtKB-UniRule"/>
</dbReference>
<keyword evidence="8 10" id="KW-0460">Magnesium</keyword>
<dbReference type="EC" id="2.5.1.6" evidence="10"/>
<comment type="subunit">
    <text evidence="10">Homotetramer; dimer of dimers.</text>
</comment>
<evidence type="ECO:0000256" key="8">
    <source>
        <dbReference type="ARBA" id="ARBA00022842"/>
    </source>
</evidence>
<dbReference type="GO" id="GO:0006730">
    <property type="term" value="P:one-carbon metabolic process"/>
    <property type="evidence" value="ECO:0007669"/>
    <property type="project" value="UniProtKB-KW"/>
</dbReference>
<dbReference type="AlphaFoldDB" id="A0A5C5XI46"/>
<dbReference type="OrthoDB" id="9801686at2"/>
<protein>
    <recommendedName>
        <fullName evidence="10">S-adenosylmethionine synthase</fullName>
        <shortName evidence="10">AdoMet synthase</shortName>
        <ecNumber evidence="10">2.5.1.6</ecNumber>
    </recommendedName>
    <alternativeName>
        <fullName evidence="10">MAT</fullName>
    </alternativeName>
    <alternativeName>
        <fullName evidence="10">Methionine adenosyltransferase</fullName>
    </alternativeName>
</protein>
<feature type="binding site" description="in other chain" evidence="10">
    <location>
        <position position="56"/>
    </location>
    <ligand>
        <name>L-methionine</name>
        <dbReference type="ChEBI" id="CHEBI:57844"/>
        <note>ligand shared between two neighboring subunits</note>
    </ligand>
</feature>
<comment type="subcellular location">
    <subcellularLocation>
        <location evidence="10 11">Cytoplasm</location>
    </subcellularLocation>
</comment>
<feature type="binding site" description="in other chain" evidence="10">
    <location>
        <position position="99"/>
    </location>
    <ligand>
        <name>L-methionine</name>
        <dbReference type="ChEBI" id="CHEBI:57844"/>
        <note>ligand shared between two neighboring subunits</note>
    </ligand>
</feature>
<dbReference type="UniPathway" id="UPA00315">
    <property type="reaction ID" value="UER00080"/>
</dbReference>
<feature type="binding site" evidence="10">
    <location>
        <position position="43"/>
    </location>
    <ligand>
        <name>K(+)</name>
        <dbReference type="ChEBI" id="CHEBI:29103"/>
    </ligand>
</feature>
<evidence type="ECO:0000256" key="5">
    <source>
        <dbReference type="ARBA" id="ARBA00022723"/>
    </source>
</evidence>
<evidence type="ECO:0000259" key="15">
    <source>
        <dbReference type="Pfam" id="PF02773"/>
    </source>
</evidence>
<dbReference type="GO" id="GO:0000287">
    <property type="term" value="F:magnesium ion binding"/>
    <property type="evidence" value="ECO:0007669"/>
    <property type="project" value="UniProtKB-UniRule"/>
</dbReference>
<dbReference type="InterPro" id="IPR022636">
    <property type="entry name" value="S-AdoMet_synthetase_sfam"/>
</dbReference>
<dbReference type="NCBIfam" id="TIGR01034">
    <property type="entry name" value="metK"/>
    <property type="match status" value="1"/>
</dbReference>
<proteinExistence type="inferred from homology"/>
<feature type="region of interest" description="Flexible loop" evidence="10">
    <location>
        <begin position="99"/>
        <end position="109"/>
    </location>
</feature>
<evidence type="ECO:0000256" key="10">
    <source>
        <dbReference type="HAMAP-Rule" id="MF_00086"/>
    </source>
</evidence>
<comment type="pathway">
    <text evidence="1 10">Amino-acid biosynthesis; S-adenosyl-L-methionine biosynthesis; S-adenosyl-L-methionine from L-methionine: step 1/1.</text>
</comment>
<comment type="similarity">
    <text evidence="2 10 12">Belongs to the AdoMet synthase family.</text>
</comment>
<dbReference type="InterPro" id="IPR022629">
    <property type="entry name" value="S-AdoMet_synt_central"/>
</dbReference>
<keyword evidence="17" id="KW-1185">Reference proteome</keyword>
<dbReference type="PROSITE" id="PS00377">
    <property type="entry name" value="ADOMET_SYNTHASE_2"/>
    <property type="match status" value="1"/>
</dbReference>
<keyword evidence="3 10" id="KW-0554">One-carbon metabolism</keyword>
<organism evidence="16 17">
    <name type="scientific">Rubinisphaera italica</name>
    <dbReference type="NCBI Taxonomy" id="2527969"/>
    <lineage>
        <taxon>Bacteria</taxon>
        <taxon>Pseudomonadati</taxon>
        <taxon>Planctomycetota</taxon>
        <taxon>Planctomycetia</taxon>
        <taxon>Planctomycetales</taxon>
        <taxon>Planctomycetaceae</taxon>
        <taxon>Rubinisphaera</taxon>
    </lineage>
</organism>
<dbReference type="GO" id="GO:0004478">
    <property type="term" value="F:methionine adenosyltransferase activity"/>
    <property type="evidence" value="ECO:0007669"/>
    <property type="project" value="UniProtKB-UniRule"/>
</dbReference>
<feature type="binding site" description="in other chain" evidence="10">
    <location>
        <position position="265"/>
    </location>
    <ligand>
        <name>L-methionine</name>
        <dbReference type="ChEBI" id="CHEBI:57844"/>
        <note>ligand shared between two neighboring subunits</note>
    </ligand>
</feature>
<dbReference type="InterPro" id="IPR002133">
    <property type="entry name" value="S-AdoMet_synthetase"/>
</dbReference>
<dbReference type="RefSeq" id="WP_146504472.1">
    <property type="nucleotide sequence ID" value="NZ_SJPG01000001.1"/>
</dbReference>
<comment type="catalytic activity">
    <reaction evidence="10">
        <text>L-methionine + ATP + H2O = S-adenosyl-L-methionine + phosphate + diphosphate</text>
        <dbReference type="Rhea" id="RHEA:21080"/>
        <dbReference type="ChEBI" id="CHEBI:15377"/>
        <dbReference type="ChEBI" id="CHEBI:30616"/>
        <dbReference type="ChEBI" id="CHEBI:33019"/>
        <dbReference type="ChEBI" id="CHEBI:43474"/>
        <dbReference type="ChEBI" id="CHEBI:57844"/>
        <dbReference type="ChEBI" id="CHEBI:59789"/>
        <dbReference type="EC" id="2.5.1.6"/>
    </reaction>
</comment>
<dbReference type="PIRSF" id="PIRSF000497">
    <property type="entry name" value="MAT"/>
    <property type="match status" value="1"/>
</dbReference>
<comment type="caution">
    <text evidence="10">Lacks conserved residue(s) required for the propagation of feature annotation.</text>
</comment>
<dbReference type="InterPro" id="IPR022631">
    <property type="entry name" value="ADOMET_SYNTHASE_CS"/>
</dbReference>
<dbReference type="GO" id="GO:0005737">
    <property type="term" value="C:cytoplasm"/>
    <property type="evidence" value="ECO:0007669"/>
    <property type="project" value="UniProtKB-SubCell"/>
</dbReference>
<feature type="binding site" description="in other chain" evidence="10">
    <location>
        <begin position="159"/>
        <end position="161"/>
    </location>
    <ligand>
        <name>ATP</name>
        <dbReference type="ChEBI" id="CHEBI:30616"/>
        <note>ligand shared between two neighboring subunits</note>
    </ligand>
</feature>
<keyword evidence="5 10" id="KW-0479">Metal-binding</keyword>
<keyword evidence="9 10" id="KW-0630">Potassium</keyword>
<evidence type="ECO:0000256" key="1">
    <source>
        <dbReference type="ARBA" id="ARBA00005224"/>
    </source>
</evidence>
<dbReference type="SUPFAM" id="SSF55973">
    <property type="entry name" value="S-adenosylmethionine synthetase"/>
    <property type="match status" value="3"/>
</dbReference>
<sequence length="392" mass="42405">MSNYIFTSESVSMGHPDKVSDQVSDGILDALLAQDPLSRVACETLCTTDFVCLAGEITSNAKVDYAAIARKVIDEIGYNSDDLGFNAKTCEIDVRLHSQSSDIAMGVDRDGAGDQGLMFGYACHQTEEFMPVPIALSHRILNRLTEARQKGEVNWLRPDSKSQVSVEFEGSRPVGVSAVVISTQHAESVSQKEISDFAIEQIIKDVVPAEFLSDKTKYHINPTGQFIIGGPHGDCGLTGRKIIVDTYGGWGRHGGGAFSGKDSTKVDRSAAYMARYVAKNIVAAGLATECEVQLAYAIGVAEPVSVRVDTFGSAEVDESKIEAAVREIFPLTPKGIIETLDLRRPIFQKTAWGGHFGRNDPDFTWESTNKASALREAVGLGSEVPQTEFVMS</sequence>
<evidence type="ECO:0000259" key="14">
    <source>
        <dbReference type="Pfam" id="PF02772"/>
    </source>
</evidence>
<dbReference type="Pfam" id="PF00438">
    <property type="entry name" value="S-AdoMet_synt_N"/>
    <property type="match status" value="1"/>
</dbReference>
<evidence type="ECO:0000256" key="9">
    <source>
        <dbReference type="ARBA" id="ARBA00022958"/>
    </source>
</evidence>
<evidence type="ECO:0000256" key="2">
    <source>
        <dbReference type="ARBA" id="ARBA00009685"/>
    </source>
</evidence>
<evidence type="ECO:0000313" key="16">
    <source>
        <dbReference type="EMBL" id="TWT62640.1"/>
    </source>
</evidence>
<dbReference type="InterPro" id="IPR022628">
    <property type="entry name" value="S-AdoMet_synt_N"/>
</dbReference>
<keyword evidence="4 10" id="KW-0808">Transferase</keyword>
<comment type="function">
    <text evidence="10">Catalyzes the formation of S-adenosylmethionine (AdoMet) from methionine and ATP. The overall synthetic reaction is composed of two sequential steps, AdoMet formation and the subsequent tripolyphosphate hydrolysis which occurs prior to release of AdoMet from the enzyme.</text>
</comment>
<keyword evidence="7 10" id="KW-0067">ATP-binding</keyword>
<feature type="binding site" description="in other chain" evidence="10">
    <location>
        <begin position="240"/>
        <end position="241"/>
    </location>
    <ligand>
        <name>ATP</name>
        <dbReference type="ChEBI" id="CHEBI:30616"/>
        <note>ligand shared between two neighboring subunits</note>
    </ligand>
</feature>